<reference evidence="2 3" key="1">
    <citation type="submission" date="2016-11" db="EMBL/GenBank/DDBJ databases">
        <title>Draft Genome Assembly of Colletotrichum chlorophyti a pathogen of herbaceous plants.</title>
        <authorList>
            <person name="Gan P."/>
            <person name="Narusaka M."/>
            <person name="Tsushima A."/>
            <person name="Narusaka Y."/>
            <person name="Takano Y."/>
            <person name="Shirasu K."/>
        </authorList>
    </citation>
    <scope>NUCLEOTIDE SEQUENCE [LARGE SCALE GENOMIC DNA]</scope>
    <source>
        <strain evidence="2 3">NTL11</strain>
    </source>
</reference>
<dbReference type="AlphaFoldDB" id="A0A1Q8RWI2"/>
<proteinExistence type="predicted"/>
<keyword evidence="3" id="KW-1185">Reference proteome</keyword>
<organism evidence="2 3">
    <name type="scientific">Colletotrichum chlorophyti</name>
    <dbReference type="NCBI Taxonomy" id="708187"/>
    <lineage>
        <taxon>Eukaryota</taxon>
        <taxon>Fungi</taxon>
        <taxon>Dikarya</taxon>
        <taxon>Ascomycota</taxon>
        <taxon>Pezizomycotina</taxon>
        <taxon>Sordariomycetes</taxon>
        <taxon>Hypocreomycetidae</taxon>
        <taxon>Glomerellales</taxon>
        <taxon>Glomerellaceae</taxon>
        <taxon>Colletotrichum</taxon>
    </lineage>
</organism>
<comment type="caution">
    <text evidence="2">The sequence shown here is derived from an EMBL/GenBank/DDBJ whole genome shotgun (WGS) entry which is preliminary data.</text>
</comment>
<dbReference type="EMBL" id="MPGH01000084">
    <property type="protein sequence ID" value="OLN89005.1"/>
    <property type="molecule type" value="Genomic_DNA"/>
</dbReference>
<dbReference type="OrthoDB" id="3915838at2759"/>
<gene>
    <name evidence="2" type="ORF">CCHL11_06054</name>
</gene>
<dbReference type="Proteomes" id="UP000186583">
    <property type="component" value="Unassembled WGS sequence"/>
</dbReference>
<keyword evidence="1" id="KW-0812">Transmembrane</keyword>
<evidence type="ECO:0000313" key="2">
    <source>
        <dbReference type="EMBL" id="OLN89005.1"/>
    </source>
</evidence>
<keyword evidence="1" id="KW-1133">Transmembrane helix</keyword>
<feature type="transmembrane region" description="Helical" evidence="1">
    <location>
        <begin position="271"/>
        <end position="290"/>
    </location>
</feature>
<dbReference type="STRING" id="708187.A0A1Q8RWI2"/>
<protein>
    <submittedName>
        <fullName evidence="2">Uncharacterized protein</fullName>
    </submittedName>
</protein>
<sequence length="390" mass="43702">MEKAIENYNKILSDGYDKYFGIYADYVVSQAGEAIDRFLKEKGDTYFKCDIIEKISCCRGCYFEQGDGSKACQHCELRICDKITSPYGDFSEYHNKTQPCPPDFSGRGLEPKEGRAHQSIFWSLRDNKKNDFWNDIVSETGVPQEKIKFGNRKTWNAVETDRGCILNGVWSREYCQYFWHWFNVPLTHNFQEDDVLNPKTDVKKALDTIGGLKDTLFEIEMEISAGTFDGIAEDVVDAVSLPIFLVEEAVKSMEEVVKLAKKIEEAEKKTFIMNFLMAVFFLLPAIGSSLGSLGLTTLGRIFIGIGEAGALGQGIYDVVQDPKSAPFLIFDLILGAGALRDVAKVGRAAQIRRDMKPEAVGKLSTAIQGRLGSIDKVVDRSRWAPQVCKL</sequence>
<name>A0A1Q8RWI2_9PEZI</name>
<evidence type="ECO:0000256" key="1">
    <source>
        <dbReference type="SAM" id="Phobius"/>
    </source>
</evidence>
<keyword evidence="1" id="KW-0472">Membrane</keyword>
<accession>A0A1Q8RWI2</accession>
<evidence type="ECO:0000313" key="3">
    <source>
        <dbReference type="Proteomes" id="UP000186583"/>
    </source>
</evidence>